<reference evidence="1" key="1">
    <citation type="submission" date="2021-12" db="EMBL/GenBank/DDBJ databases">
        <authorList>
            <person name="Khadka S."/>
            <person name="Uribe D.A."/>
            <person name="Klipsch I.N."/>
            <person name="Rene S.R."/>
            <person name="Jimenez M.L."/>
            <person name="Saini B.K."/>
            <person name="Zugasti M."/>
            <person name="Bullon R.M."/>
            <person name="Sharp C.D."/>
            <person name="Kapinga K.O."/>
            <person name="Warner C.P."/>
            <person name="Sarinana J."/>
            <person name="Jimenez A."/>
            <person name="Layton S.R."/>
            <person name="Nayek S."/>
            <person name="Hughes L.E."/>
            <person name="Garlena R.A."/>
            <person name="Russell D.A."/>
            <person name="Jacobs-Sera D."/>
            <person name="Hatfull G.F."/>
        </authorList>
    </citation>
    <scope>NUCLEOTIDE SEQUENCE</scope>
</reference>
<evidence type="ECO:0000313" key="1">
    <source>
        <dbReference type="EMBL" id="UMO76374.1"/>
    </source>
</evidence>
<keyword evidence="2" id="KW-1185">Reference proteome</keyword>
<protein>
    <submittedName>
        <fullName evidence="1">RIIA-like protein</fullName>
    </submittedName>
</protein>
<dbReference type="Proteomes" id="UP001202581">
    <property type="component" value="Segment"/>
</dbReference>
<dbReference type="SUPFAM" id="SSF55874">
    <property type="entry name" value="ATPase domain of HSP90 chaperone/DNA topoisomerase II/histidine kinase"/>
    <property type="match status" value="1"/>
</dbReference>
<dbReference type="GeneID" id="77926948"/>
<dbReference type="Gene3D" id="3.30.565.10">
    <property type="entry name" value="Histidine kinase-like ATPase, C-terminal domain"/>
    <property type="match status" value="1"/>
</dbReference>
<accession>A0AA49BV21</accession>
<dbReference type="RefSeq" id="YP_010651313.1">
    <property type="nucleotide sequence ID" value="NC_070781.1"/>
</dbReference>
<gene>
    <name evidence="1" type="primary">230</name>
    <name evidence="1" type="ORF">SEA_TOMAS_230</name>
</gene>
<dbReference type="EMBL" id="OL829978">
    <property type="protein sequence ID" value="UMO76374.1"/>
    <property type="molecule type" value="Genomic_DNA"/>
</dbReference>
<dbReference type="Pfam" id="PF13589">
    <property type="entry name" value="HATPase_c_3"/>
    <property type="match status" value="1"/>
</dbReference>
<dbReference type="InterPro" id="IPR036890">
    <property type="entry name" value="HATPase_C_sf"/>
</dbReference>
<dbReference type="KEGG" id="vg:77926948"/>
<organism evidence="1 2">
    <name type="scientific">Streptomyces phage Tomas</name>
    <dbReference type="NCBI Taxonomy" id="2914443"/>
    <lineage>
        <taxon>Viruses</taxon>
        <taxon>Duplodnaviria</taxon>
        <taxon>Heunggongvirae</taxon>
        <taxon>Uroviricota</taxon>
        <taxon>Caudoviricetes</taxon>
        <taxon>Stanwilliamsviridae</taxon>
        <taxon>Boydwoodruffvirinae</taxon>
        <taxon>Tomasvirus</taxon>
        <taxon>Tomasvirus tomas</taxon>
    </lineage>
</organism>
<sequence>MEPNTIYAKREGNLAGEIVDMSVDAASMAHVMSILTDLYSNPTLAVIREYSTNAFDSHKAAGVTRPIEVSTPNGLSQFFKVRDFGVGLDVEDIRNVYSKYGASTKRSTNDQVGMLGLGCKSALTYTQQFTIRSVKDGKLALVAISRTESGAGQMQIVHTSDVDEENGVEISVPVERYNTFEQEAKQFFSYWEPGTVLLNGQEPARVDGTKISDDILIHKGARNDYIVMGNVAYRVSNEHSLYNSTYRYGIDFGIVATVGIGEVDFTPSREDLHYTKRTIATIEKVRKAITDGMRNTIQSEIDSKDTHVEARKCYEEWKRIASNYMSGITYKGEQIPDSISGRFWKYRPDAGRYSTTTYMIQDLTIQELERSIIVNGYTETDGISTYHRSKLRLWSDVTGKHGSYVLSNDTVDMKWISNDRVVTWEEVFATKKPRVAKTQSTESFFVMQKGTRYGKNITEFPDDKMLVLYTNSDERVAEYIGQIVALSDDVMGVRLAKNRWEKFTREHKNVISLRDYLDKMMQKAYDGLTEEDKVSMSLGHYDRGRLGYLDATQVDDPELVRYIEVARRYTKTDTVEFYNSVKAVTAAIRMYDIGEKFEAIDVIGKYPLLGAVNGEAKQSEHFYLYANALYNKDANV</sequence>
<evidence type="ECO:0000313" key="2">
    <source>
        <dbReference type="Proteomes" id="UP001202581"/>
    </source>
</evidence>
<name>A0AA49BV21_9CAUD</name>
<proteinExistence type="predicted"/>